<protein>
    <submittedName>
        <fullName evidence="2">SGNH/GDSL hydrolase family protein</fullName>
    </submittedName>
</protein>
<gene>
    <name evidence="2" type="ORF">H9Q79_09810</name>
</gene>
<dbReference type="InterPro" id="IPR051532">
    <property type="entry name" value="Ester_Hydrolysis_Enzymes"/>
</dbReference>
<dbReference type="Proteomes" id="UP000515860">
    <property type="component" value="Chromosome"/>
</dbReference>
<keyword evidence="2" id="KW-0378">Hydrolase</keyword>
<feature type="domain" description="SGNH hydrolase-type esterase" evidence="1">
    <location>
        <begin position="8"/>
        <end position="198"/>
    </location>
</feature>
<dbReference type="GO" id="GO:0016787">
    <property type="term" value="F:hydrolase activity"/>
    <property type="evidence" value="ECO:0007669"/>
    <property type="project" value="UniProtKB-KW"/>
</dbReference>
<evidence type="ECO:0000313" key="2">
    <source>
        <dbReference type="EMBL" id="QNM07247.1"/>
    </source>
</evidence>
<dbReference type="RefSeq" id="WP_249328188.1">
    <property type="nucleotide sequence ID" value="NZ_CP060635.1"/>
</dbReference>
<dbReference type="EMBL" id="CP060635">
    <property type="protein sequence ID" value="QNM07247.1"/>
    <property type="molecule type" value="Genomic_DNA"/>
</dbReference>
<dbReference type="Pfam" id="PF13472">
    <property type="entry name" value="Lipase_GDSL_2"/>
    <property type="match status" value="1"/>
</dbReference>
<organism evidence="2 3">
    <name type="scientific">Wansuia hejianensis</name>
    <dbReference type="NCBI Taxonomy" id="2763667"/>
    <lineage>
        <taxon>Bacteria</taxon>
        <taxon>Bacillati</taxon>
        <taxon>Bacillota</taxon>
        <taxon>Clostridia</taxon>
        <taxon>Lachnospirales</taxon>
        <taxon>Lachnospiraceae</taxon>
        <taxon>Wansuia</taxon>
    </lineage>
</organism>
<dbReference type="CDD" id="cd01839">
    <property type="entry name" value="SGNH_arylesterase_like"/>
    <property type="match status" value="1"/>
</dbReference>
<dbReference type="PANTHER" id="PTHR30383:SF29">
    <property type="entry name" value="SGNH HYDROLASE-TYPE ESTERASE DOMAIN-CONTAINING PROTEIN"/>
    <property type="match status" value="1"/>
</dbReference>
<dbReference type="PANTHER" id="PTHR30383">
    <property type="entry name" value="THIOESTERASE 1/PROTEASE 1/LYSOPHOSPHOLIPASE L1"/>
    <property type="match status" value="1"/>
</dbReference>
<keyword evidence="3" id="KW-1185">Reference proteome</keyword>
<reference evidence="2 3" key="1">
    <citation type="submission" date="2020-08" db="EMBL/GenBank/DDBJ databases">
        <authorList>
            <person name="Liu C."/>
            <person name="Sun Q."/>
        </authorList>
    </citation>
    <scope>NUCLEOTIDE SEQUENCE [LARGE SCALE GENOMIC DNA]</scope>
    <source>
        <strain evidence="2 3">NSJ-29</strain>
    </source>
</reference>
<dbReference type="Gene3D" id="3.40.50.1110">
    <property type="entry name" value="SGNH hydrolase"/>
    <property type="match status" value="1"/>
</dbReference>
<proteinExistence type="predicted"/>
<evidence type="ECO:0000313" key="3">
    <source>
        <dbReference type="Proteomes" id="UP000515860"/>
    </source>
</evidence>
<dbReference type="AlphaFoldDB" id="A0A7G9G8W5"/>
<accession>A0A7G9G8W5</accession>
<evidence type="ECO:0000259" key="1">
    <source>
        <dbReference type="Pfam" id="PF13472"/>
    </source>
</evidence>
<dbReference type="InterPro" id="IPR013830">
    <property type="entry name" value="SGNH_hydro"/>
</dbReference>
<dbReference type="InterPro" id="IPR036514">
    <property type="entry name" value="SGNH_hydro_sf"/>
</dbReference>
<dbReference type="SUPFAM" id="SSF52266">
    <property type="entry name" value="SGNH hydrolase"/>
    <property type="match status" value="1"/>
</dbReference>
<name>A0A7G9G8W5_9FIRM</name>
<dbReference type="KEGG" id="whj:H9Q79_09810"/>
<sequence length="222" mass="24628">MDDIRILCYGDSNTWGAMPYTLRRYPGKVRWTGILREELGTGWEVIEEGYNSRTTVFDDLAEGRLSGLTYFGPCCVSQSPLDLLILMLGTNDLKVRFGMEAITSAQALQRYLDQLPVLPMDGGRPEVLLMAPPRISPAYKRLPEYVANLGTDADRRSEGFGEAVKALAVKNGTHFLNAADYAWPSDTDGVHLTEEGHRKLGIAVADAVRKIFKREKDTGGEE</sequence>